<evidence type="ECO:0000313" key="1">
    <source>
        <dbReference type="Proteomes" id="UP000887565"/>
    </source>
</evidence>
<accession>A0A915HVR6</accession>
<reference evidence="2" key="1">
    <citation type="submission" date="2022-11" db="UniProtKB">
        <authorList>
            <consortium name="WormBaseParasite"/>
        </authorList>
    </citation>
    <scope>IDENTIFICATION</scope>
</reference>
<name>A0A915HVR6_ROMCU</name>
<evidence type="ECO:0000313" key="2">
    <source>
        <dbReference type="WBParaSite" id="nRc.2.0.1.t05885-RA"/>
    </source>
</evidence>
<proteinExistence type="predicted"/>
<keyword evidence="1" id="KW-1185">Reference proteome</keyword>
<dbReference type="Proteomes" id="UP000887565">
    <property type="component" value="Unplaced"/>
</dbReference>
<organism evidence="1 2">
    <name type="scientific">Romanomermis culicivorax</name>
    <name type="common">Nematode worm</name>
    <dbReference type="NCBI Taxonomy" id="13658"/>
    <lineage>
        <taxon>Eukaryota</taxon>
        <taxon>Metazoa</taxon>
        <taxon>Ecdysozoa</taxon>
        <taxon>Nematoda</taxon>
        <taxon>Enoplea</taxon>
        <taxon>Dorylaimia</taxon>
        <taxon>Mermithida</taxon>
        <taxon>Mermithoidea</taxon>
        <taxon>Mermithidae</taxon>
        <taxon>Romanomermis</taxon>
    </lineage>
</organism>
<dbReference type="AlphaFoldDB" id="A0A915HVR6"/>
<dbReference type="WBParaSite" id="nRc.2.0.1.t05885-RA">
    <property type="protein sequence ID" value="nRc.2.0.1.t05885-RA"/>
    <property type="gene ID" value="nRc.2.0.1.g05885"/>
</dbReference>
<sequence>SSRTTPLINAADAHVAPPSSSNAPFFELVTLGQGSMTTLASQPPHYHHHHHHYQCIRTPVICPGVYSMPAQSFFSQTASPQPHHLVEVELNVTAPRANSLATFYDHPQAPSSVVHHTANLHMTPVDQAQNSSMSSIRAEFPTQQATPTPPLTQQRLLERQQDYMSRRREAQVRWFDRQRSSQIMSNSSRYPPQYHPARGASFRSISQSSNFLPVVKLRYIS</sequence>
<protein>
    <submittedName>
        <fullName evidence="2">Uncharacterized protein</fullName>
    </submittedName>
</protein>